<evidence type="ECO:0000259" key="10">
    <source>
        <dbReference type="PROSITE" id="PS50011"/>
    </source>
</evidence>
<dbReference type="Proteomes" id="UP000317257">
    <property type="component" value="Unassembled WGS sequence"/>
</dbReference>
<keyword evidence="5" id="KW-0418">Kinase</keyword>
<dbReference type="SMART" id="SM00220">
    <property type="entry name" value="S_TKc"/>
    <property type="match status" value="1"/>
</dbReference>
<keyword evidence="2" id="KW-0723">Serine/threonine-protein kinase</keyword>
<dbReference type="PANTHER" id="PTHR47634">
    <property type="entry name" value="PROTEIN KINASE DOMAIN-CONTAINING PROTEIN-RELATED"/>
    <property type="match status" value="1"/>
</dbReference>
<evidence type="ECO:0000256" key="4">
    <source>
        <dbReference type="ARBA" id="ARBA00022741"/>
    </source>
</evidence>
<dbReference type="Pfam" id="PF00069">
    <property type="entry name" value="Pkinase"/>
    <property type="match status" value="1"/>
</dbReference>
<keyword evidence="6 9" id="KW-0067">ATP-binding</keyword>
<dbReference type="InterPro" id="IPR051334">
    <property type="entry name" value="SRPK"/>
</dbReference>
<dbReference type="PANTHER" id="PTHR47634:SF9">
    <property type="entry name" value="PROTEIN KINASE DOMAIN-CONTAINING PROTEIN-RELATED"/>
    <property type="match status" value="1"/>
</dbReference>
<proteinExistence type="predicted"/>
<comment type="catalytic activity">
    <reaction evidence="8">
        <text>L-seryl-[protein] + ATP = O-phospho-L-seryl-[protein] + ADP + H(+)</text>
        <dbReference type="Rhea" id="RHEA:17989"/>
        <dbReference type="Rhea" id="RHEA-COMP:9863"/>
        <dbReference type="Rhea" id="RHEA-COMP:11604"/>
        <dbReference type="ChEBI" id="CHEBI:15378"/>
        <dbReference type="ChEBI" id="CHEBI:29999"/>
        <dbReference type="ChEBI" id="CHEBI:30616"/>
        <dbReference type="ChEBI" id="CHEBI:83421"/>
        <dbReference type="ChEBI" id="CHEBI:456216"/>
        <dbReference type="EC" id="2.7.11.1"/>
    </reaction>
</comment>
<dbReference type="EMBL" id="SBHS01000099">
    <property type="protein sequence ID" value="TWU70435.1"/>
    <property type="molecule type" value="Genomic_DNA"/>
</dbReference>
<dbReference type="AlphaFoldDB" id="A0A5C6FXG2"/>
<sequence>MASSPEYKWIDGVECLEKYHAGGYHPLDIGDRLHERYEIVDKLGYGGWSIVWLAYDHQLGQFVAAKVGVAGSLPNESKVLRALGSPPSDVCPDAIPQILNEFTINGPNGSHPCYITHPALCNLRQSSFSRLFRIDVARALAYELTLAVAFVHSRGFVHGDIHLRNVLLRARPDLHNLSLEKFRELYGEPVSCPIQRVDGLPLSPGIPNRAIVPLDMSINARELTLSEAHLLLNDFGEAFAPAEERRLGKNCHTPIDFRPPEALFEPDKPLSFAADVWTLATAIWVILGMQSLFSSAFYSDTKVICQVVDTLGPLPAEWYQNWAEQGEFFDDEGLPLEKRYVWPRLNQAFEDRVLKFRREEEMGIFSQEESMAILDMMGQMLRLKPDNRATIEQILKSDWMVKWARVDYETAQRYKQHELRDSNHRDLPPNLKIPLL</sequence>
<dbReference type="GO" id="GO:0005737">
    <property type="term" value="C:cytoplasm"/>
    <property type="evidence" value="ECO:0007669"/>
    <property type="project" value="TreeGrafter"/>
</dbReference>
<evidence type="ECO:0000256" key="1">
    <source>
        <dbReference type="ARBA" id="ARBA00012513"/>
    </source>
</evidence>
<evidence type="ECO:0000256" key="6">
    <source>
        <dbReference type="ARBA" id="ARBA00022840"/>
    </source>
</evidence>
<gene>
    <name evidence="11" type="ORF">ED733_000431</name>
</gene>
<feature type="domain" description="Protein kinase" evidence="10">
    <location>
        <begin position="37"/>
        <end position="400"/>
    </location>
</feature>
<dbReference type="GO" id="GO:0050684">
    <property type="term" value="P:regulation of mRNA processing"/>
    <property type="evidence" value="ECO:0007669"/>
    <property type="project" value="TreeGrafter"/>
</dbReference>
<dbReference type="GO" id="GO:0005524">
    <property type="term" value="F:ATP binding"/>
    <property type="evidence" value="ECO:0007669"/>
    <property type="project" value="UniProtKB-UniRule"/>
</dbReference>
<dbReference type="EC" id="2.7.11.1" evidence="1"/>
<dbReference type="GO" id="GO:0005634">
    <property type="term" value="C:nucleus"/>
    <property type="evidence" value="ECO:0007669"/>
    <property type="project" value="TreeGrafter"/>
</dbReference>
<evidence type="ECO:0000256" key="7">
    <source>
        <dbReference type="ARBA" id="ARBA00047899"/>
    </source>
</evidence>
<dbReference type="InterPro" id="IPR017441">
    <property type="entry name" value="Protein_kinase_ATP_BS"/>
</dbReference>
<dbReference type="GO" id="GO:0000245">
    <property type="term" value="P:spliceosomal complex assembly"/>
    <property type="evidence" value="ECO:0007669"/>
    <property type="project" value="TreeGrafter"/>
</dbReference>
<comment type="catalytic activity">
    <reaction evidence="7">
        <text>L-threonyl-[protein] + ATP = O-phospho-L-threonyl-[protein] + ADP + H(+)</text>
        <dbReference type="Rhea" id="RHEA:46608"/>
        <dbReference type="Rhea" id="RHEA-COMP:11060"/>
        <dbReference type="Rhea" id="RHEA-COMP:11605"/>
        <dbReference type="ChEBI" id="CHEBI:15378"/>
        <dbReference type="ChEBI" id="CHEBI:30013"/>
        <dbReference type="ChEBI" id="CHEBI:30616"/>
        <dbReference type="ChEBI" id="CHEBI:61977"/>
        <dbReference type="ChEBI" id="CHEBI:456216"/>
        <dbReference type="EC" id="2.7.11.1"/>
    </reaction>
</comment>
<comment type="caution">
    <text evidence="11">The sequence shown here is derived from an EMBL/GenBank/DDBJ whole genome shotgun (WGS) entry which is preliminary data.</text>
</comment>
<feature type="binding site" evidence="9">
    <location>
        <position position="66"/>
    </location>
    <ligand>
        <name>ATP</name>
        <dbReference type="ChEBI" id="CHEBI:30616"/>
    </ligand>
</feature>
<evidence type="ECO:0000256" key="5">
    <source>
        <dbReference type="ARBA" id="ARBA00022777"/>
    </source>
</evidence>
<protein>
    <recommendedName>
        <fullName evidence="1">non-specific serine/threonine protein kinase</fullName>
        <ecNumber evidence="1">2.7.11.1</ecNumber>
    </recommendedName>
</protein>
<dbReference type="PROSITE" id="PS50011">
    <property type="entry name" value="PROTEIN_KINASE_DOM"/>
    <property type="match status" value="1"/>
</dbReference>
<evidence type="ECO:0000313" key="11">
    <source>
        <dbReference type="EMBL" id="TWU70435.1"/>
    </source>
</evidence>
<evidence type="ECO:0000256" key="3">
    <source>
        <dbReference type="ARBA" id="ARBA00022679"/>
    </source>
</evidence>
<dbReference type="GO" id="GO:0004674">
    <property type="term" value="F:protein serine/threonine kinase activity"/>
    <property type="evidence" value="ECO:0007669"/>
    <property type="project" value="UniProtKB-KW"/>
</dbReference>
<evidence type="ECO:0000256" key="8">
    <source>
        <dbReference type="ARBA" id="ARBA00048679"/>
    </source>
</evidence>
<name>A0A5C6FXG2_METRR</name>
<accession>A0A5C6FXG2</accession>
<dbReference type="Gene3D" id="1.10.510.10">
    <property type="entry name" value="Transferase(Phosphotransferase) domain 1"/>
    <property type="match status" value="1"/>
</dbReference>
<organism evidence="11 12">
    <name type="scientific">Metarhizium rileyi (strain RCEF 4871)</name>
    <name type="common">Nomuraea rileyi</name>
    <dbReference type="NCBI Taxonomy" id="1649241"/>
    <lineage>
        <taxon>Eukaryota</taxon>
        <taxon>Fungi</taxon>
        <taxon>Dikarya</taxon>
        <taxon>Ascomycota</taxon>
        <taxon>Pezizomycotina</taxon>
        <taxon>Sordariomycetes</taxon>
        <taxon>Hypocreomycetidae</taxon>
        <taxon>Hypocreales</taxon>
        <taxon>Clavicipitaceae</taxon>
        <taxon>Metarhizium</taxon>
    </lineage>
</organism>
<keyword evidence="4 9" id="KW-0547">Nucleotide-binding</keyword>
<dbReference type="InterPro" id="IPR011009">
    <property type="entry name" value="Kinase-like_dom_sf"/>
</dbReference>
<dbReference type="SUPFAM" id="SSF56112">
    <property type="entry name" value="Protein kinase-like (PK-like)"/>
    <property type="match status" value="1"/>
</dbReference>
<keyword evidence="3" id="KW-0808">Transferase</keyword>
<dbReference type="InterPro" id="IPR000719">
    <property type="entry name" value="Prot_kinase_dom"/>
</dbReference>
<dbReference type="PROSITE" id="PS00107">
    <property type="entry name" value="PROTEIN_KINASE_ATP"/>
    <property type="match status" value="1"/>
</dbReference>
<evidence type="ECO:0000313" key="12">
    <source>
        <dbReference type="Proteomes" id="UP000317257"/>
    </source>
</evidence>
<evidence type="ECO:0000256" key="2">
    <source>
        <dbReference type="ARBA" id="ARBA00022527"/>
    </source>
</evidence>
<reference evidence="12" key="1">
    <citation type="submission" date="2018-12" db="EMBL/GenBank/DDBJ databases">
        <title>The complete genome of Metarhizium rileyi, a key fungal pathogen of Lepidoptera.</title>
        <authorList>
            <person name="Binneck E."/>
            <person name="Lastra C.C.L."/>
            <person name="Sosa-Gomez D.R."/>
        </authorList>
    </citation>
    <scope>NUCLEOTIDE SEQUENCE [LARGE SCALE GENOMIC DNA]</scope>
    <source>
        <strain evidence="12">Cep018-CH2</strain>
    </source>
</reference>
<dbReference type="Gene3D" id="3.30.200.20">
    <property type="entry name" value="Phosphorylase Kinase, domain 1"/>
    <property type="match status" value="1"/>
</dbReference>
<evidence type="ECO:0000256" key="9">
    <source>
        <dbReference type="PROSITE-ProRule" id="PRU10141"/>
    </source>
</evidence>